<dbReference type="PROSITE" id="PS00028">
    <property type="entry name" value="ZINC_FINGER_C2H2_1"/>
    <property type="match status" value="1"/>
</dbReference>
<evidence type="ECO:0000313" key="5">
    <source>
        <dbReference type="Proteomes" id="UP000790347"/>
    </source>
</evidence>
<dbReference type="PROSITE" id="PS50157">
    <property type="entry name" value="ZINC_FINGER_C2H2_2"/>
    <property type="match status" value="1"/>
</dbReference>
<dbReference type="Gene3D" id="3.30.160.60">
    <property type="entry name" value="Classic Zinc Finger"/>
    <property type="match status" value="1"/>
</dbReference>
<dbReference type="InterPro" id="IPR013087">
    <property type="entry name" value="Znf_C2H2_type"/>
</dbReference>
<dbReference type="EMBL" id="ASGP02000004">
    <property type="protein sequence ID" value="KAH9511285.1"/>
    <property type="molecule type" value="Genomic_DNA"/>
</dbReference>
<dbReference type="InterPro" id="IPR036236">
    <property type="entry name" value="Znf_C2H2_sf"/>
</dbReference>
<accession>A0A922L4B7</accession>
<gene>
    <name evidence="4" type="ORF">DERF_009753</name>
</gene>
<evidence type="ECO:0000256" key="1">
    <source>
        <dbReference type="PROSITE-ProRule" id="PRU00042"/>
    </source>
</evidence>
<keyword evidence="1" id="KW-0863">Zinc-finger</keyword>
<evidence type="ECO:0000313" key="4">
    <source>
        <dbReference type="EMBL" id="KAH9511285.1"/>
    </source>
</evidence>
<protein>
    <recommendedName>
        <fullName evidence="3">C2H2-type domain-containing protein</fullName>
    </recommendedName>
</protein>
<feature type="compositionally biased region" description="Pro residues" evidence="2">
    <location>
        <begin position="124"/>
        <end position="133"/>
    </location>
</feature>
<keyword evidence="1" id="KW-0479">Metal-binding</keyword>
<dbReference type="GO" id="GO:0008270">
    <property type="term" value="F:zinc ion binding"/>
    <property type="evidence" value="ECO:0007669"/>
    <property type="project" value="UniProtKB-KW"/>
</dbReference>
<evidence type="ECO:0000259" key="3">
    <source>
        <dbReference type="PROSITE" id="PS50157"/>
    </source>
</evidence>
<comment type="caution">
    <text evidence="4">The sequence shown here is derived from an EMBL/GenBank/DDBJ whole genome shotgun (WGS) entry which is preliminary data.</text>
</comment>
<organism evidence="4 5">
    <name type="scientific">Dermatophagoides farinae</name>
    <name type="common">American house dust mite</name>
    <dbReference type="NCBI Taxonomy" id="6954"/>
    <lineage>
        <taxon>Eukaryota</taxon>
        <taxon>Metazoa</taxon>
        <taxon>Ecdysozoa</taxon>
        <taxon>Arthropoda</taxon>
        <taxon>Chelicerata</taxon>
        <taxon>Arachnida</taxon>
        <taxon>Acari</taxon>
        <taxon>Acariformes</taxon>
        <taxon>Sarcoptiformes</taxon>
        <taxon>Astigmata</taxon>
        <taxon>Psoroptidia</taxon>
        <taxon>Analgoidea</taxon>
        <taxon>Pyroglyphidae</taxon>
        <taxon>Dermatophagoidinae</taxon>
        <taxon>Dermatophagoides</taxon>
    </lineage>
</organism>
<keyword evidence="1" id="KW-0862">Zinc</keyword>
<feature type="region of interest" description="Disordered" evidence="2">
    <location>
        <begin position="1"/>
        <end position="65"/>
    </location>
</feature>
<sequence>MVERLSAGGQEPLSPPRPRRGQEPLSPPRPRREQEPLSTLSTLSSPSESESLPSRRLMQPKKDGKILTCQWRKCHEKFKKMCKYIHHEYFKHQKKKLKCASCGRKFTSKSGLYKHKKNHEKNKPPQPPSPPPRRGQEPQAPPRRGQEP</sequence>
<feature type="domain" description="C2H2-type" evidence="3">
    <location>
        <begin position="97"/>
        <end position="124"/>
    </location>
</feature>
<dbReference type="SMART" id="SM00355">
    <property type="entry name" value="ZnF_C2H2"/>
    <property type="match status" value="2"/>
</dbReference>
<dbReference type="Proteomes" id="UP000790347">
    <property type="component" value="Unassembled WGS sequence"/>
</dbReference>
<keyword evidence="5" id="KW-1185">Reference proteome</keyword>
<evidence type="ECO:0000256" key="2">
    <source>
        <dbReference type="SAM" id="MobiDB-lite"/>
    </source>
</evidence>
<feature type="compositionally biased region" description="Low complexity" evidence="2">
    <location>
        <begin position="36"/>
        <end position="57"/>
    </location>
</feature>
<reference evidence="4" key="1">
    <citation type="submission" date="2013-05" db="EMBL/GenBank/DDBJ databases">
        <authorList>
            <person name="Yim A.K.Y."/>
            <person name="Chan T.F."/>
            <person name="Ji K.M."/>
            <person name="Liu X.Y."/>
            <person name="Zhou J.W."/>
            <person name="Li R.Q."/>
            <person name="Yang K.Y."/>
            <person name="Li J."/>
            <person name="Li M."/>
            <person name="Law P.T.W."/>
            <person name="Wu Y.L."/>
            <person name="Cai Z.L."/>
            <person name="Qin H."/>
            <person name="Bao Y."/>
            <person name="Leung R.K.K."/>
            <person name="Ng P.K.S."/>
            <person name="Zou J."/>
            <person name="Zhong X.J."/>
            <person name="Ran P.X."/>
            <person name="Zhong N.S."/>
            <person name="Liu Z.G."/>
            <person name="Tsui S.K.W."/>
        </authorList>
    </citation>
    <scope>NUCLEOTIDE SEQUENCE</scope>
    <source>
        <strain evidence="4">Derf</strain>
        <tissue evidence="4">Whole organism</tissue>
    </source>
</reference>
<dbReference type="AlphaFoldDB" id="A0A922L4B7"/>
<name>A0A922L4B7_DERFA</name>
<dbReference type="SUPFAM" id="SSF57667">
    <property type="entry name" value="beta-beta-alpha zinc fingers"/>
    <property type="match status" value="1"/>
</dbReference>
<feature type="region of interest" description="Disordered" evidence="2">
    <location>
        <begin position="107"/>
        <end position="148"/>
    </location>
</feature>
<proteinExistence type="predicted"/>
<reference evidence="4" key="2">
    <citation type="journal article" date="2022" name="Res Sq">
        <title>Comparative Genomics Reveals Insights into the Divergent Evolution of Astigmatic Mites and Household Pest Adaptations.</title>
        <authorList>
            <person name="Xiong Q."/>
            <person name="Wan A.T.-Y."/>
            <person name="Liu X.-Y."/>
            <person name="Fung C.S.-H."/>
            <person name="Xiao X."/>
            <person name="Malainual N."/>
            <person name="Hou J."/>
            <person name="Wang L."/>
            <person name="Wang M."/>
            <person name="Yang K."/>
            <person name="Cui Y."/>
            <person name="Leung E."/>
            <person name="Nong W."/>
            <person name="Shin S.-K."/>
            <person name="Au S."/>
            <person name="Jeong K.Y."/>
            <person name="Chew F.T."/>
            <person name="Hui J."/>
            <person name="Leung T.F."/>
            <person name="Tungtrongchitr A."/>
            <person name="Zhong N."/>
            <person name="Liu Z."/>
            <person name="Tsui S."/>
        </authorList>
    </citation>
    <scope>NUCLEOTIDE SEQUENCE</scope>
    <source>
        <strain evidence="4">Derf</strain>
        <tissue evidence="4">Whole organism</tissue>
    </source>
</reference>